<name>A0A8H4VEK1_9HYPO</name>
<dbReference type="EMBL" id="JAACLJ010000003">
    <property type="protein sequence ID" value="KAF4589696.1"/>
    <property type="molecule type" value="Genomic_DNA"/>
</dbReference>
<dbReference type="Proteomes" id="UP000562929">
    <property type="component" value="Unassembled WGS sequence"/>
</dbReference>
<feature type="compositionally biased region" description="Basic and acidic residues" evidence="1">
    <location>
        <begin position="196"/>
        <end position="205"/>
    </location>
</feature>
<evidence type="ECO:0000313" key="3">
    <source>
        <dbReference type="Proteomes" id="UP000562929"/>
    </source>
</evidence>
<evidence type="ECO:0000313" key="2">
    <source>
        <dbReference type="EMBL" id="KAF4589696.1"/>
    </source>
</evidence>
<proteinExistence type="predicted"/>
<gene>
    <name evidence="2" type="ORF">GQ602_003585</name>
</gene>
<comment type="caution">
    <text evidence="2">The sequence shown here is derived from an EMBL/GenBank/DDBJ whole genome shotgun (WGS) entry which is preliminary data.</text>
</comment>
<organism evidence="2 3">
    <name type="scientific">Ophiocordyceps camponoti-floridani</name>
    <dbReference type="NCBI Taxonomy" id="2030778"/>
    <lineage>
        <taxon>Eukaryota</taxon>
        <taxon>Fungi</taxon>
        <taxon>Dikarya</taxon>
        <taxon>Ascomycota</taxon>
        <taxon>Pezizomycotina</taxon>
        <taxon>Sordariomycetes</taxon>
        <taxon>Hypocreomycetidae</taxon>
        <taxon>Hypocreales</taxon>
        <taxon>Ophiocordycipitaceae</taxon>
        <taxon>Ophiocordyceps</taxon>
    </lineage>
</organism>
<protein>
    <submittedName>
        <fullName evidence="2">Uncharacterized protein</fullName>
    </submittedName>
</protein>
<sequence>MSNTAQVQGWATQVIVQGWVTQNKAIQNKAIQNKATHQGDTGYLNRGRGVLKGPVGRGGWWAKVPTAEGRLHSRSGRSISTAGRESYSPGSIDRWKSFGRSGWMNSLGPVTQDGWWAKVSSAGCEISNKLQSTHGLTAGERVKVRSDTGWTVGKHEDETGLEDKVSDTHGVCQERPAWKTRFPGSRGVGKITGPRGVDKIRDIPDKITGPRGVDKIRSATRPWREITGPRGVDKIRSGHEALKTDDTLDKVRLGHWAGRKTMLYTRSDEHGHGAVDKDETPETRSDEHGHGAVDKDETPETRSNYVRAPGPGEIQTDERWADIPAGGRWQGRAVGEDLGQDKSLERGFMERPMMSLTRGKQHADDETCTDSTASFGASFLLPPSHREASSRNKLNHLILPKLPSLEVFLALTSGSDPTMKLVLSWSFRWTQDGLDGSGYFPNSRLQLRSMPRSNIAFNLPPSLGDWRTRG</sequence>
<reference evidence="2 3" key="1">
    <citation type="journal article" date="2020" name="G3 (Bethesda)">
        <title>Genetic Underpinnings of Host Manipulation by Ophiocordyceps as Revealed by Comparative Transcriptomics.</title>
        <authorList>
            <person name="Will I."/>
            <person name="Das B."/>
            <person name="Trinh T."/>
            <person name="Brachmann A."/>
            <person name="Ohm R.A."/>
            <person name="de Bekker C."/>
        </authorList>
    </citation>
    <scope>NUCLEOTIDE SEQUENCE [LARGE SCALE GENOMIC DNA]</scope>
    <source>
        <strain evidence="2 3">EC05</strain>
    </source>
</reference>
<dbReference type="AlphaFoldDB" id="A0A8H4VEK1"/>
<feature type="region of interest" description="Disordered" evidence="1">
    <location>
        <begin position="264"/>
        <end position="320"/>
    </location>
</feature>
<keyword evidence="3" id="KW-1185">Reference proteome</keyword>
<accession>A0A8H4VEK1</accession>
<feature type="compositionally biased region" description="Basic and acidic residues" evidence="1">
    <location>
        <begin position="266"/>
        <end position="300"/>
    </location>
</feature>
<feature type="region of interest" description="Disordered" evidence="1">
    <location>
        <begin position="179"/>
        <end position="213"/>
    </location>
</feature>
<evidence type="ECO:0000256" key="1">
    <source>
        <dbReference type="SAM" id="MobiDB-lite"/>
    </source>
</evidence>